<dbReference type="GO" id="GO:0004852">
    <property type="term" value="F:uroporphyrinogen-III synthase activity"/>
    <property type="evidence" value="ECO:0007669"/>
    <property type="project" value="UniProtKB-UniRule"/>
</dbReference>
<dbReference type="EC" id="4.2.1.75" evidence="3 9"/>
<dbReference type="PANTHER" id="PTHR38042:SF1">
    <property type="entry name" value="UROPORPHYRINOGEN-III SYNTHASE, CHLOROPLASTIC"/>
    <property type="match status" value="1"/>
</dbReference>
<dbReference type="Gene3D" id="3.40.50.10090">
    <property type="match status" value="2"/>
</dbReference>
<dbReference type="InterPro" id="IPR003754">
    <property type="entry name" value="4pyrrol_synth_uPrphyn_synth"/>
</dbReference>
<evidence type="ECO:0000313" key="12">
    <source>
        <dbReference type="Proteomes" id="UP000239047"/>
    </source>
</evidence>
<evidence type="ECO:0000256" key="5">
    <source>
        <dbReference type="ARBA" id="ARBA00023244"/>
    </source>
</evidence>
<dbReference type="GO" id="GO:0006780">
    <property type="term" value="P:uroporphyrinogen III biosynthetic process"/>
    <property type="evidence" value="ECO:0007669"/>
    <property type="project" value="UniProtKB-UniRule"/>
</dbReference>
<dbReference type="Proteomes" id="UP000239047">
    <property type="component" value="Unassembled WGS sequence"/>
</dbReference>
<comment type="caution">
    <text evidence="11">The sequence shown here is derived from an EMBL/GenBank/DDBJ whole genome shotgun (WGS) entry which is preliminary data.</text>
</comment>
<comment type="function">
    <text evidence="6 9">Catalyzes cyclization of the linear tetrapyrrole, hydroxymethylbilane, to the macrocyclic uroporphyrinogen III.</text>
</comment>
<protein>
    <recommendedName>
        <fullName evidence="7 9">Uroporphyrinogen-III synthase</fullName>
        <ecNumber evidence="3 9">4.2.1.75</ecNumber>
    </recommendedName>
</protein>
<dbReference type="CDD" id="cd06578">
    <property type="entry name" value="HemD"/>
    <property type="match status" value="1"/>
</dbReference>
<evidence type="ECO:0000256" key="8">
    <source>
        <dbReference type="ARBA" id="ARBA00048617"/>
    </source>
</evidence>
<keyword evidence="5 9" id="KW-0627">Porphyrin biosynthesis</keyword>
<comment type="catalytic activity">
    <reaction evidence="8 9">
        <text>hydroxymethylbilane = uroporphyrinogen III + H2O</text>
        <dbReference type="Rhea" id="RHEA:18965"/>
        <dbReference type="ChEBI" id="CHEBI:15377"/>
        <dbReference type="ChEBI" id="CHEBI:57308"/>
        <dbReference type="ChEBI" id="CHEBI:57845"/>
        <dbReference type="EC" id="4.2.1.75"/>
    </reaction>
</comment>
<reference evidence="11 12" key="1">
    <citation type="submission" date="2018-02" db="EMBL/GenBank/DDBJ databases">
        <title>Jeotgalibacillus proteolyticum sp. nov. a protease producing bacterium isolated from ocean sediments of Laizhou Bay.</title>
        <authorList>
            <person name="Li Y."/>
        </authorList>
    </citation>
    <scope>NUCLEOTIDE SEQUENCE [LARGE SCALE GENOMIC DNA]</scope>
    <source>
        <strain evidence="11 12">22-7</strain>
    </source>
</reference>
<evidence type="ECO:0000256" key="1">
    <source>
        <dbReference type="ARBA" id="ARBA00004772"/>
    </source>
</evidence>
<evidence type="ECO:0000256" key="9">
    <source>
        <dbReference type="RuleBase" id="RU366031"/>
    </source>
</evidence>
<name>A0A2S5GF41_9BACL</name>
<dbReference type="OrthoDB" id="9815856at2"/>
<organism evidence="11 12">
    <name type="scientific">Jeotgalibacillus proteolyticus</name>
    <dbReference type="NCBI Taxonomy" id="2082395"/>
    <lineage>
        <taxon>Bacteria</taxon>
        <taxon>Bacillati</taxon>
        <taxon>Bacillota</taxon>
        <taxon>Bacilli</taxon>
        <taxon>Bacillales</taxon>
        <taxon>Caryophanaceae</taxon>
        <taxon>Jeotgalibacillus</taxon>
    </lineage>
</organism>
<feature type="domain" description="Tetrapyrrole biosynthesis uroporphyrinogen III synthase" evidence="10">
    <location>
        <begin position="23"/>
        <end position="251"/>
    </location>
</feature>
<dbReference type="UniPathway" id="UPA00251">
    <property type="reaction ID" value="UER00320"/>
</dbReference>
<dbReference type="Pfam" id="PF02602">
    <property type="entry name" value="HEM4"/>
    <property type="match status" value="1"/>
</dbReference>
<dbReference type="SUPFAM" id="SSF69618">
    <property type="entry name" value="HemD-like"/>
    <property type="match status" value="1"/>
</dbReference>
<dbReference type="PANTHER" id="PTHR38042">
    <property type="entry name" value="UROPORPHYRINOGEN-III SYNTHASE, CHLOROPLASTIC"/>
    <property type="match status" value="1"/>
</dbReference>
<accession>A0A2S5GF41</accession>
<evidence type="ECO:0000259" key="10">
    <source>
        <dbReference type="Pfam" id="PF02602"/>
    </source>
</evidence>
<evidence type="ECO:0000256" key="2">
    <source>
        <dbReference type="ARBA" id="ARBA00008133"/>
    </source>
</evidence>
<sequence length="266" mass="30590">MSYSLNNHSILITRPYEAACKDKELIESYKGKALLIPMIETHPIKSYNEVDILSSLSMYNWIVFTSRRGVSYTLKLLKDKGLLWNLHKMKIAVIGKKTANLIEEEGFTVSFCPESFRAADFIKEFPFKKIRGERILFPQGNLARDLLVKAFSAHGAECDKWVIYKTFNPDQSKERLLQAFERNEFDIAVFASPSAVRNFNEIARGNPEVYQHLLDGKWPLASIGPTTTEELKRVGLRVDIEPQTYTMEEMLKEIISYIKHTGRGFK</sequence>
<dbReference type="RefSeq" id="WP_104057047.1">
    <property type="nucleotide sequence ID" value="NZ_PREZ01000002.1"/>
</dbReference>
<dbReference type="InterPro" id="IPR039793">
    <property type="entry name" value="UROS/Hem4"/>
</dbReference>
<keyword evidence="4 9" id="KW-0456">Lyase</keyword>
<dbReference type="GO" id="GO:0006782">
    <property type="term" value="P:protoporphyrinogen IX biosynthetic process"/>
    <property type="evidence" value="ECO:0007669"/>
    <property type="project" value="UniProtKB-UniRule"/>
</dbReference>
<evidence type="ECO:0000256" key="3">
    <source>
        <dbReference type="ARBA" id="ARBA00013109"/>
    </source>
</evidence>
<evidence type="ECO:0000313" key="11">
    <source>
        <dbReference type="EMBL" id="PPA71558.1"/>
    </source>
</evidence>
<dbReference type="InterPro" id="IPR036108">
    <property type="entry name" value="4pyrrol_syn_uPrphyn_synt_sf"/>
</dbReference>
<comment type="similarity">
    <text evidence="2 9">Belongs to the uroporphyrinogen-III synthase family.</text>
</comment>
<comment type="pathway">
    <text evidence="1 9">Porphyrin-containing compound metabolism; protoporphyrin-IX biosynthesis; coproporphyrinogen-III from 5-aminolevulinate: step 3/4.</text>
</comment>
<dbReference type="EMBL" id="PREZ01000002">
    <property type="protein sequence ID" value="PPA71558.1"/>
    <property type="molecule type" value="Genomic_DNA"/>
</dbReference>
<dbReference type="AlphaFoldDB" id="A0A2S5GF41"/>
<proteinExistence type="inferred from homology"/>
<evidence type="ECO:0000256" key="4">
    <source>
        <dbReference type="ARBA" id="ARBA00023239"/>
    </source>
</evidence>
<gene>
    <name evidence="11" type="ORF">C4B60_05720</name>
</gene>
<evidence type="ECO:0000256" key="7">
    <source>
        <dbReference type="ARBA" id="ARBA00040167"/>
    </source>
</evidence>
<keyword evidence="12" id="KW-1185">Reference proteome</keyword>
<evidence type="ECO:0000256" key="6">
    <source>
        <dbReference type="ARBA" id="ARBA00037589"/>
    </source>
</evidence>